<name>A0ABX3LFU3_STRAT</name>
<evidence type="ECO:0000313" key="2">
    <source>
        <dbReference type="EMBL" id="OOQ48215.1"/>
    </source>
</evidence>
<accession>A0ABX3LFU3</accession>
<keyword evidence="3" id="KW-1185">Reference proteome</keyword>
<gene>
    <name evidence="2" type="ORF">AFM16_37250</name>
</gene>
<reference evidence="2 3" key="1">
    <citation type="submission" date="2015-07" db="EMBL/GenBank/DDBJ databases">
        <title>Draft Genome Sequence of Streptomyces antibioticus, IMRU 3720 reveals insights in the evolution of actinomycin biosynthetic gene clusters in Streptomyces.</title>
        <authorList>
            <person name="Crnovcic I."/>
            <person name="Ruckert C."/>
            <person name="Kalinowksi J."/>
            <person name="Keller U."/>
        </authorList>
    </citation>
    <scope>NUCLEOTIDE SEQUENCE [LARGE SCALE GENOMIC DNA]</scope>
    <source>
        <strain evidence="2 3">DSM 41481</strain>
    </source>
</reference>
<protein>
    <submittedName>
        <fullName evidence="2">Uncharacterized protein</fullName>
    </submittedName>
</protein>
<sequence length="74" mass="7845">MAFARQVTSAAFSKIAKVGGPDPDRLESRSGRVRSSPAMPRCTSTREPVQQNCPFITMDAVTNSGTKASKSASL</sequence>
<dbReference type="Proteomes" id="UP000190306">
    <property type="component" value="Chromosome"/>
</dbReference>
<evidence type="ECO:0000256" key="1">
    <source>
        <dbReference type="SAM" id="MobiDB-lite"/>
    </source>
</evidence>
<dbReference type="EMBL" id="LHQL01000014">
    <property type="protein sequence ID" value="OOQ48215.1"/>
    <property type="molecule type" value="Genomic_DNA"/>
</dbReference>
<proteinExistence type="predicted"/>
<evidence type="ECO:0000313" key="3">
    <source>
        <dbReference type="Proteomes" id="UP000190306"/>
    </source>
</evidence>
<feature type="region of interest" description="Disordered" evidence="1">
    <location>
        <begin position="13"/>
        <end position="50"/>
    </location>
</feature>
<organism evidence="2 3">
    <name type="scientific">Streptomyces antibioticus</name>
    <dbReference type="NCBI Taxonomy" id="1890"/>
    <lineage>
        <taxon>Bacteria</taxon>
        <taxon>Bacillati</taxon>
        <taxon>Actinomycetota</taxon>
        <taxon>Actinomycetes</taxon>
        <taxon>Kitasatosporales</taxon>
        <taxon>Streptomycetaceae</taxon>
        <taxon>Streptomyces</taxon>
    </lineage>
</organism>
<comment type="caution">
    <text evidence="2">The sequence shown here is derived from an EMBL/GenBank/DDBJ whole genome shotgun (WGS) entry which is preliminary data.</text>
</comment>